<evidence type="ECO:0000313" key="1">
    <source>
        <dbReference type="EMBL" id="CAB5525003.1"/>
    </source>
</evidence>
<gene>
    <name evidence="1" type="ORF">GHA_00402</name>
</gene>
<evidence type="ECO:0000313" key="2">
    <source>
        <dbReference type="Proteomes" id="UP000834503"/>
    </source>
</evidence>
<dbReference type="AlphaFoldDB" id="A0A9N8CLM7"/>
<organism evidence="1 2">
    <name type="scientific">Citrobacter werkmanii</name>
    <dbReference type="NCBI Taxonomy" id="67827"/>
    <lineage>
        <taxon>Bacteria</taxon>
        <taxon>Pseudomonadati</taxon>
        <taxon>Pseudomonadota</taxon>
        <taxon>Gammaproteobacteria</taxon>
        <taxon>Enterobacterales</taxon>
        <taxon>Enterobacteriaceae</taxon>
        <taxon>Citrobacter</taxon>
        <taxon>Citrobacter freundii complex</taxon>
    </lineage>
</organism>
<dbReference type="Proteomes" id="UP000834503">
    <property type="component" value="Unassembled WGS sequence"/>
</dbReference>
<name>A0A9N8CLM7_9ENTR</name>
<comment type="caution">
    <text evidence="1">The sequence shown here is derived from an EMBL/GenBank/DDBJ whole genome shotgun (WGS) entry which is preliminary data.</text>
</comment>
<proteinExistence type="predicted"/>
<reference evidence="1" key="1">
    <citation type="submission" date="2020-05" db="EMBL/GenBank/DDBJ databases">
        <authorList>
            <person name="Delgado-Blas J."/>
        </authorList>
    </citation>
    <scope>NUCLEOTIDE SEQUENCE</scope>
    <source>
        <strain evidence="1">BB1459</strain>
    </source>
</reference>
<accession>A0A9N8CLM7</accession>
<sequence length="109" mass="12210">MLVHTTTVHRIEPAYLLNGAAVVIQHHAALSGVSDVLIIAVQHCHVVYLARTSKIEKLISQVRLWRFDVREMPVISDWPGVIIPQEEMLTSCIHKRGQAGVLRGDNAQR</sequence>
<protein>
    <submittedName>
        <fullName evidence="1">Uncharacterized protein</fullName>
    </submittedName>
</protein>
<dbReference type="EMBL" id="CAHPQX010000001">
    <property type="protein sequence ID" value="CAB5525003.1"/>
    <property type="molecule type" value="Genomic_DNA"/>
</dbReference>